<evidence type="ECO:0000256" key="1">
    <source>
        <dbReference type="SAM" id="SignalP"/>
    </source>
</evidence>
<proteinExistence type="predicted"/>
<gene>
    <name evidence="2" type="ORF">EV142_103464</name>
</gene>
<evidence type="ECO:0000313" key="2">
    <source>
        <dbReference type="EMBL" id="TCN59015.1"/>
    </source>
</evidence>
<evidence type="ECO:0000313" key="3">
    <source>
        <dbReference type="Proteomes" id="UP000295270"/>
    </source>
</evidence>
<organism evidence="2 3">
    <name type="scientific">Flavobacterium circumlabens</name>
    <dbReference type="NCBI Taxonomy" id="2133765"/>
    <lineage>
        <taxon>Bacteria</taxon>
        <taxon>Pseudomonadati</taxon>
        <taxon>Bacteroidota</taxon>
        <taxon>Flavobacteriia</taxon>
        <taxon>Flavobacteriales</taxon>
        <taxon>Flavobacteriaceae</taxon>
        <taxon>Flavobacterium</taxon>
    </lineage>
</organism>
<comment type="caution">
    <text evidence="2">The sequence shown here is derived from an EMBL/GenBank/DDBJ whole genome shotgun (WGS) entry which is preliminary data.</text>
</comment>
<accession>A0ABY2B2H6</accession>
<keyword evidence="3" id="KW-1185">Reference proteome</keyword>
<dbReference type="Proteomes" id="UP000295270">
    <property type="component" value="Unassembled WGS sequence"/>
</dbReference>
<protein>
    <recommendedName>
        <fullName evidence="4">WD40 repeat domain-containing protein</fullName>
    </recommendedName>
</protein>
<reference evidence="2 3" key="1">
    <citation type="journal article" date="2015" name="Stand. Genomic Sci.">
        <title>Genomic Encyclopedia of Bacterial and Archaeal Type Strains, Phase III: the genomes of soil and plant-associated and newly described type strains.</title>
        <authorList>
            <person name="Whitman W.B."/>
            <person name="Woyke T."/>
            <person name="Klenk H.P."/>
            <person name="Zhou Y."/>
            <person name="Lilburn T.G."/>
            <person name="Beck B.J."/>
            <person name="De Vos P."/>
            <person name="Vandamme P."/>
            <person name="Eisen J.A."/>
            <person name="Garrity G."/>
            <person name="Hugenholtz P."/>
            <person name="Kyrpides N.C."/>
        </authorList>
    </citation>
    <scope>NUCLEOTIDE SEQUENCE [LARGE SCALE GENOMIC DNA]</scope>
    <source>
        <strain evidence="2 3">P5626</strain>
    </source>
</reference>
<dbReference type="Gene3D" id="2.130.10.10">
    <property type="entry name" value="YVTN repeat-like/Quinoprotein amine dehydrogenase"/>
    <property type="match status" value="1"/>
</dbReference>
<name>A0ABY2B2H6_9FLAO</name>
<dbReference type="SUPFAM" id="SSF82171">
    <property type="entry name" value="DPP6 N-terminal domain-like"/>
    <property type="match status" value="1"/>
</dbReference>
<feature type="signal peptide" evidence="1">
    <location>
        <begin position="1"/>
        <end position="28"/>
    </location>
</feature>
<evidence type="ECO:0008006" key="4">
    <source>
        <dbReference type="Google" id="ProtNLM"/>
    </source>
</evidence>
<feature type="chain" id="PRO_5046053125" description="WD40 repeat domain-containing protein" evidence="1">
    <location>
        <begin position="29"/>
        <end position="441"/>
    </location>
</feature>
<dbReference type="InterPro" id="IPR015943">
    <property type="entry name" value="WD40/YVTN_repeat-like_dom_sf"/>
</dbReference>
<sequence>MAIHKIKYCISLLSAALFFCIETINAQAPFNTDYNGIKVASGVKLTQLSHDGMTLHRFFDTSPMSPSGRYVALFKLPYENVSPKAGDAGQVILVDLKTGKEKVVAQSRGWEVQLGANVQWGKSDHELLFNDVDTLSWKAFCTVLDPFSGKKRHLGGTVFMASSDGRKIASYDLMKSTYAQVGYGVIVPKKLVKRNFGADQKDGITVIDINSGKSKQIVTLKDLYQTTIPSIQFKNSNDYEFYCFQIKWNPQGTRLLTTLQWAPVKGGPRKRSVITMRSDGSEIRTAITPEQWEKGGHHVNWTADGEHLSMNLNVDGKEGLELIEVKYDGSNLKTVFTPGSGHPSYHPKGLPLIITDAYPNESITARNGIVPIRLLNMASGKEENIVEIFVSKIDGEFRIDPHPAWDKTGRYVIFNGYINNTRNVFMADISEWLLKQGFSLK</sequence>
<keyword evidence="1" id="KW-0732">Signal</keyword>
<dbReference type="RefSeq" id="WP_238698691.1">
    <property type="nucleotide sequence ID" value="NZ_QWDN01000003.1"/>
</dbReference>
<dbReference type="EMBL" id="SLWA01000003">
    <property type="protein sequence ID" value="TCN59015.1"/>
    <property type="molecule type" value="Genomic_DNA"/>
</dbReference>